<organism evidence="2 3">
    <name type="scientific">Fukomys damarensis</name>
    <name type="common">Damaraland mole rat</name>
    <name type="synonym">Cryptomys damarensis</name>
    <dbReference type="NCBI Taxonomy" id="885580"/>
    <lineage>
        <taxon>Eukaryota</taxon>
        <taxon>Metazoa</taxon>
        <taxon>Chordata</taxon>
        <taxon>Craniata</taxon>
        <taxon>Vertebrata</taxon>
        <taxon>Euteleostomi</taxon>
        <taxon>Mammalia</taxon>
        <taxon>Eutheria</taxon>
        <taxon>Euarchontoglires</taxon>
        <taxon>Glires</taxon>
        <taxon>Rodentia</taxon>
        <taxon>Hystricomorpha</taxon>
        <taxon>Bathyergidae</taxon>
        <taxon>Fukomys</taxon>
    </lineage>
</organism>
<evidence type="ECO:0000313" key="2">
    <source>
        <dbReference type="EMBL" id="KFO23272.1"/>
    </source>
</evidence>
<name>A0A091CX58_FUKDA</name>
<reference evidence="2 3" key="1">
    <citation type="submission" date="2013-11" db="EMBL/GenBank/DDBJ databases">
        <title>The Damaraland mole rat (Fukomys damarensis) genome and evolution of African mole rats.</title>
        <authorList>
            <person name="Gladyshev V.N."/>
            <person name="Fang X."/>
        </authorList>
    </citation>
    <scope>NUCLEOTIDE SEQUENCE [LARGE SCALE GENOMIC DNA]</scope>
    <source>
        <tissue evidence="2">Liver</tissue>
    </source>
</reference>
<accession>A0A091CX58</accession>
<dbReference type="EMBL" id="KN123809">
    <property type="protein sequence ID" value="KFO23272.1"/>
    <property type="molecule type" value="Genomic_DNA"/>
</dbReference>
<feature type="compositionally biased region" description="Basic and acidic residues" evidence="1">
    <location>
        <begin position="75"/>
        <end position="88"/>
    </location>
</feature>
<feature type="compositionally biased region" description="Polar residues" evidence="1">
    <location>
        <begin position="61"/>
        <end position="72"/>
    </location>
</feature>
<proteinExistence type="predicted"/>
<evidence type="ECO:0000313" key="3">
    <source>
        <dbReference type="Proteomes" id="UP000028990"/>
    </source>
</evidence>
<dbReference type="Proteomes" id="UP000028990">
    <property type="component" value="Unassembled WGS sequence"/>
</dbReference>
<keyword evidence="3" id="KW-1185">Reference proteome</keyword>
<dbReference type="AlphaFoldDB" id="A0A091CX58"/>
<protein>
    <submittedName>
        <fullName evidence="2">Uncharacterized protein</fullName>
    </submittedName>
</protein>
<gene>
    <name evidence="2" type="ORF">H920_15437</name>
</gene>
<evidence type="ECO:0000256" key="1">
    <source>
        <dbReference type="SAM" id="MobiDB-lite"/>
    </source>
</evidence>
<feature type="region of interest" description="Disordered" evidence="1">
    <location>
        <begin position="61"/>
        <end position="92"/>
    </location>
</feature>
<sequence>MALFQAISEIAIKSNEVEHTNLTAFPIGTHKQVHLHRLVHICNPPLSLQLDLQCPLIPQSASKEQIPSSSLGRTRRSEQSFLKDDELSSPRGNAKSVMIDFRLF</sequence>